<dbReference type="Proteomes" id="UP000077786">
    <property type="component" value="Unassembled WGS sequence"/>
</dbReference>
<evidence type="ECO:0000313" key="2">
    <source>
        <dbReference type="EMBL" id="OAJ65980.1"/>
    </source>
</evidence>
<feature type="compositionally biased region" description="Low complexity" evidence="1">
    <location>
        <begin position="103"/>
        <end position="117"/>
    </location>
</feature>
<dbReference type="OrthoDB" id="7218392at2"/>
<reference evidence="2 3" key="1">
    <citation type="submission" date="2016-03" db="EMBL/GenBank/DDBJ databases">
        <title>Draft genome sequence of Gluconobacter cerinus strain CECT 9110.</title>
        <authorList>
            <person name="Sainz F."/>
            <person name="Mas A."/>
            <person name="Torija M.J."/>
        </authorList>
    </citation>
    <scope>NUCLEOTIDE SEQUENCE [LARGE SCALE GENOMIC DNA]</scope>
    <source>
        <strain evidence="2 3">CECT 9110</strain>
    </source>
</reference>
<accession>A0A1B6VFK9</accession>
<organism evidence="2 3">
    <name type="scientific">Gluconobacter cerinus</name>
    <dbReference type="NCBI Taxonomy" id="38307"/>
    <lineage>
        <taxon>Bacteria</taxon>
        <taxon>Pseudomonadati</taxon>
        <taxon>Pseudomonadota</taxon>
        <taxon>Alphaproteobacteria</taxon>
        <taxon>Acetobacterales</taxon>
        <taxon>Acetobacteraceae</taxon>
        <taxon>Gluconobacter</taxon>
    </lineage>
</organism>
<proteinExistence type="predicted"/>
<dbReference type="AlphaFoldDB" id="A0A1B6VFK9"/>
<gene>
    <name evidence="2" type="ORF">A0123_03383</name>
</gene>
<feature type="region of interest" description="Disordered" evidence="1">
    <location>
        <begin position="93"/>
        <end position="126"/>
    </location>
</feature>
<protein>
    <submittedName>
        <fullName evidence="2">Uncharacterized protein</fullName>
    </submittedName>
</protein>
<sequence>MSAAMAVGGTDGAMFTALLGCQRGTWAHSPLFQWMTNNYEAMSQAITGKKVRWQKMSEAAESAGLTNVNGEPPKPATVRSTWYRVRKAVGAMQRQKEEARNTALASRAAVRAASQAQKQDDAEGQDTLNRRMAEADADLREKQLQDARDRSRSVLYPETVPQVRSEAAPSEEREAAPAVKIGQVAEFVVMRKQAPRYGRDKDIPLPPPYVGPRPKGMPKDLPLEALMPLSASGRDADGNYDFNQMPGLPRLSFFATEREWALACLPMIEAIPPRERSGPLKAMFCLLDMKLRR</sequence>
<feature type="compositionally biased region" description="Basic and acidic residues" evidence="1">
    <location>
        <begin position="138"/>
        <end position="152"/>
    </location>
</feature>
<dbReference type="RefSeq" id="WP_064275693.1">
    <property type="nucleotide sequence ID" value="NZ_LUTU01000029.1"/>
</dbReference>
<comment type="caution">
    <text evidence="2">The sequence shown here is derived from an EMBL/GenBank/DDBJ whole genome shotgun (WGS) entry which is preliminary data.</text>
</comment>
<dbReference type="EMBL" id="LUTU01000029">
    <property type="protein sequence ID" value="OAJ65980.1"/>
    <property type="molecule type" value="Genomic_DNA"/>
</dbReference>
<dbReference type="PATRIC" id="fig|38307.3.peg.3555"/>
<name>A0A1B6VFK9_9PROT</name>
<feature type="region of interest" description="Disordered" evidence="1">
    <location>
        <begin position="138"/>
        <end position="175"/>
    </location>
</feature>
<evidence type="ECO:0000256" key="1">
    <source>
        <dbReference type="SAM" id="MobiDB-lite"/>
    </source>
</evidence>
<evidence type="ECO:0000313" key="3">
    <source>
        <dbReference type="Proteomes" id="UP000077786"/>
    </source>
</evidence>